<dbReference type="Proteomes" id="UP001054945">
    <property type="component" value="Unassembled WGS sequence"/>
</dbReference>
<reference evidence="1 2" key="1">
    <citation type="submission" date="2021-06" db="EMBL/GenBank/DDBJ databases">
        <title>Caerostris extrusa draft genome.</title>
        <authorList>
            <person name="Kono N."/>
            <person name="Arakawa K."/>
        </authorList>
    </citation>
    <scope>NUCLEOTIDE SEQUENCE [LARGE SCALE GENOMIC DNA]</scope>
</reference>
<protein>
    <submittedName>
        <fullName evidence="1">Uncharacterized protein</fullName>
    </submittedName>
</protein>
<comment type="caution">
    <text evidence="1">The sequence shown here is derived from an EMBL/GenBank/DDBJ whole genome shotgun (WGS) entry which is preliminary data.</text>
</comment>
<gene>
    <name evidence="1" type="ORF">CEXT_476011</name>
</gene>
<dbReference type="AlphaFoldDB" id="A0AAV4U1Q1"/>
<dbReference type="EMBL" id="BPLR01012146">
    <property type="protein sequence ID" value="GIY51701.1"/>
    <property type="molecule type" value="Genomic_DNA"/>
</dbReference>
<evidence type="ECO:0000313" key="2">
    <source>
        <dbReference type="Proteomes" id="UP001054945"/>
    </source>
</evidence>
<keyword evidence="2" id="KW-1185">Reference proteome</keyword>
<name>A0AAV4U1Q1_CAEEX</name>
<evidence type="ECO:0000313" key="1">
    <source>
        <dbReference type="EMBL" id="GIY51701.1"/>
    </source>
</evidence>
<accession>A0AAV4U1Q1</accession>
<organism evidence="1 2">
    <name type="scientific">Caerostris extrusa</name>
    <name type="common">Bark spider</name>
    <name type="synonym">Caerostris bankana</name>
    <dbReference type="NCBI Taxonomy" id="172846"/>
    <lineage>
        <taxon>Eukaryota</taxon>
        <taxon>Metazoa</taxon>
        <taxon>Ecdysozoa</taxon>
        <taxon>Arthropoda</taxon>
        <taxon>Chelicerata</taxon>
        <taxon>Arachnida</taxon>
        <taxon>Araneae</taxon>
        <taxon>Araneomorphae</taxon>
        <taxon>Entelegynae</taxon>
        <taxon>Araneoidea</taxon>
        <taxon>Araneidae</taxon>
        <taxon>Caerostris</taxon>
    </lineage>
</organism>
<sequence length="112" mass="12850">MVYSFASRPRNSLFEGSPFQISSDLRSEFRSNEANANSLFDISRGTMVYSFASRPWNSLFEESPLQIYRLISVRNSDPTKRSELNGTERSAHEQTCITFSRQTLTVAQRSKK</sequence>
<proteinExistence type="predicted"/>